<dbReference type="EMBL" id="JARAOO010000011">
    <property type="protein sequence ID" value="KAJ7951783.1"/>
    <property type="molecule type" value="Genomic_DNA"/>
</dbReference>
<dbReference type="InterPro" id="IPR017853">
    <property type="entry name" value="GH"/>
</dbReference>
<evidence type="ECO:0000313" key="15">
    <source>
        <dbReference type="Proteomes" id="UP001163823"/>
    </source>
</evidence>
<dbReference type="FunFam" id="3.20.20.80:FF:000015">
    <property type="entry name" value="Acidic endochitinase SE2"/>
    <property type="match status" value="1"/>
</dbReference>
<keyword evidence="4 11" id="KW-0378">Hydrolase</keyword>
<evidence type="ECO:0000256" key="1">
    <source>
        <dbReference type="ARBA" id="ARBA00000822"/>
    </source>
</evidence>
<comment type="catalytic activity">
    <reaction evidence="1">
        <text>Random endo-hydrolysis of N-acetyl-beta-D-glucosaminide (1-&gt;4)-beta-linkages in chitin and chitodextrins.</text>
        <dbReference type="EC" id="3.2.1.14"/>
    </reaction>
</comment>
<dbReference type="GO" id="GO:0000272">
    <property type="term" value="P:polysaccharide catabolic process"/>
    <property type="evidence" value="ECO:0007669"/>
    <property type="project" value="UniProtKB-KW"/>
</dbReference>
<dbReference type="InterPro" id="IPR001579">
    <property type="entry name" value="Glyco_hydro_18_chit_AS"/>
</dbReference>
<dbReference type="EC" id="3.2.1.14" evidence="3"/>
<feature type="chain" id="PRO_5041961208" description="Acidic endochitinase" evidence="12">
    <location>
        <begin position="24"/>
        <end position="256"/>
    </location>
</feature>
<keyword evidence="9" id="KW-0624">Polysaccharide degradation</keyword>
<keyword evidence="7" id="KW-0119">Carbohydrate metabolism</keyword>
<evidence type="ECO:0000256" key="8">
    <source>
        <dbReference type="ARBA" id="ARBA00023295"/>
    </source>
</evidence>
<dbReference type="PROSITE" id="PS01095">
    <property type="entry name" value="GH18_1"/>
    <property type="match status" value="1"/>
</dbReference>
<comment type="similarity">
    <text evidence="2">Belongs to the glycosyl hydrolase 18 family. Chitinase class II subfamily.</text>
</comment>
<dbReference type="Gene3D" id="3.20.20.80">
    <property type="entry name" value="Glycosidases"/>
    <property type="match status" value="1"/>
</dbReference>
<evidence type="ECO:0000256" key="4">
    <source>
        <dbReference type="ARBA" id="ARBA00022801"/>
    </source>
</evidence>
<feature type="signal peptide" evidence="12">
    <location>
        <begin position="1"/>
        <end position="23"/>
    </location>
</feature>
<dbReference type="GO" id="GO:0005576">
    <property type="term" value="C:extracellular region"/>
    <property type="evidence" value="ECO:0007669"/>
    <property type="project" value="TreeGrafter"/>
</dbReference>
<keyword evidence="15" id="KW-1185">Reference proteome</keyword>
<proteinExistence type="inferred from homology"/>
<gene>
    <name evidence="14" type="ORF">O6P43_027779</name>
</gene>
<protein>
    <recommendedName>
        <fullName evidence="10">Acidic endochitinase</fullName>
        <ecNumber evidence="3">3.2.1.14</ecNumber>
    </recommendedName>
</protein>
<feature type="domain" description="GH18" evidence="13">
    <location>
        <begin position="28"/>
        <end position="256"/>
    </location>
</feature>
<organism evidence="14 15">
    <name type="scientific">Quillaja saponaria</name>
    <name type="common">Soap bark tree</name>
    <dbReference type="NCBI Taxonomy" id="32244"/>
    <lineage>
        <taxon>Eukaryota</taxon>
        <taxon>Viridiplantae</taxon>
        <taxon>Streptophyta</taxon>
        <taxon>Embryophyta</taxon>
        <taxon>Tracheophyta</taxon>
        <taxon>Spermatophyta</taxon>
        <taxon>Magnoliopsida</taxon>
        <taxon>eudicotyledons</taxon>
        <taxon>Gunneridae</taxon>
        <taxon>Pentapetalae</taxon>
        <taxon>rosids</taxon>
        <taxon>fabids</taxon>
        <taxon>Fabales</taxon>
        <taxon>Quillajaceae</taxon>
        <taxon>Quillaja</taxon>
    </lineage>
</organism>
<dbReference type="GO" id="GO:0008843">
    <property type="term" value="F:endochitinase activity"/>
    <property type="evidence" value="ECO:0007669"/>
    <property type="project" value="UniProtKB-EC"/>
</dbReference>
<dbReference type="GO" id="GO:0006032">
    <property type="term" value="P:chitin catabolic process"/>
    <property type="evidence" value="ECO:0007669"/>
    <property type="project" value="UniProtKB-KW"/>
</dbReference>
<dbReference type="PANTHER" id="PTHR45708:SF21">
    <property type="entry name" value="ACIDIC ENDOCHITINASE"/>
    <property type="match status" value="1"/>
</dbReference>
<keyword evidence="12" id="KW-0732">Signal</keyword>
<accession>A0AAD7L561</accession>
<evidence type="ECO:0000313" key="14">
    <source>
        <dbReference type="EMBL" id="KAJ7951783.1"/>
    </source>
</evidence>
<evidence type="ECO:0000256" key="12">
    <source>
        <dbReference type="SAM" id="SignalP"/>
    </source>
</evidence>
<dbReference type="KEGG" id="qsa:O6P43_027779"/>
<dbReference type="Proteomes" id="UP001163823">
    <property type="component" value="Chromosome 11"/>
</dbReference>
<dbReference type="PROSITE" id="PS51910">
    <property type="entry name" value="GH18_2"/>
    <property type="match status" value="1"/>
</dbReference>
<dbReference type="CDD" id="cd02877">
    <property type="entry name" value="GH18_hevamine_XipI_class_III"/>
    <property type="match status" value="1"/>
</dbReference>
<evidence type="ECO:0000256" key="10">
    <source>
        <dbReference type="ARBA" id="ARBA00073139"/>
    </source>
</evidence>
<dbReference type="Pfam" id="PF00704">
    <property type="entry name" value="Glyco_hydro_18"/>
    <property type="match status" value="1"/>
</dbReference>
<comment type="caution">
    <text evidence="14">The sequence shown here is derived from an EMBL/GenBank/DDBJ whole genome shotgun (WGS) entry which is preliminary data.</text>
</comment>
<reference evidence="14" key="1">
    <citation type="journal article" date="2023" name="Science">
        <title>Elucidation of the pathway for biosynthesis of saponin adjuvants from the soapbark tree.</title>
        <authorList>
            <person name="Reed J."/>
            <person name="Orme A."/>
            <person name="El-Demerdash A."/>
            <person name="Owen C."/>
            <person name="Martin L.B.B."/>
            <person name="Misra R.C."/>
            <person name="Kikuchi S."/>
            <person name="Rejzek M."/>
            <person name="Martin A.C."/>
            <person name="Harkess A."/>
            <person name="Leebens-Mack J."/>
            <person name="Louveau T."/>
            <person name="Stephenson M.J."/>
            <person name="Osbourn A."/>
        </authorList>
    </citation>
    <scope>NUCLEOTIDE SEQUENCE</scope>
    <source>
        <strain evidence="14">S10</strain>
    </source>
</reference>
<evidence type="ECO:0000256" key="6">
    <source>
        <dbReference type="ARBA" id="ARBA00023157"/>
    </source>
</evidence>
<dbReference type="InterPro" id="IPR001223">
    <property type="entry name" value="Glyco_hydro18_cat"/>
</dbReference>
<evidence type="ECO:0000256" key="5">
    <source>
        <dbReference type="ARBA" id="ARBA00023024"/>
    </source>
</evidence>
<evidence type="ECO:0000256" key="7">
    <source>
        <dbReference type="ARBA" id="ARBA00023277"/>
    </source>
</evidence>
<sequence>MIIKFQALPVILLPLLLLTQIETSYEASDIAVYWGQNGNEGSLIETCETGKYTHVNIAFLHKFGNGQTPQLNLAGHCDPASNGCTVIDQDIRKCQEQGVKVLLSIGGGSGNYSLASSSDAQRVANYLWLDFLNGNASSRPLGDAILDGIDFDIELGSPQYWEDLARFLRAFDDTGRRVYLTAAPQCPFPDLYLRDALNNTELFDSVWIQFYNNPSCEYTKGNIDNIVSSWNLWTTSIKAVKVFLGLPADPSAVVTV</sequence>
<evidence type="ECO:0000256" key="2">
    <source>
        <dbReference type="ARBA" id="ARBA00009121"/>
    </source>
</evidence>
<dbReference type="InterPro" id="IPR045321">
    <property type="entry name" value="Cts1-like"/>
</dbReference>
<evidence type="ECO:0000256" key="9">
    <source>
        <dbReference type="ARBA" id="ARBA00023326"/>
    </source>
</evidence>
<keyword evidence="5" id="KW-0146">Chitin degradation</keyword>
<evidence type="ECO:0000256" key="3">
    <source>
        <dbReference type="ARBA" id="ARBA00012729"/>
    </source>
</evidence>
<evidence type="ECO:0000256" key="11">
    <source>
        <dbReference type="RuleBase" id="RU000489"/>
    </source>
</evidence>
<dbReference type="AlphaFoldDB" id="A0AAD7L561"/>
<keyword evidence="8 11" id="KW-0326">Glycosidase</keyword>
<evidence type="ECO:0000259" key="13">
    <source>
        <dbReference type="PROSITE" id="PS51910"/>
    </source>
</evidence>
<keyword evidence="6" id="KW-1015">Disulfide bond</keyword>
<dbReference type="PANTHER" id="PTHR45708">
    <property type="entry name" value="ENDOCHITINASE"/>
    <property type="match status" value="1"/>
</dbReference>
<dbReference type="InterPro" id="IPR050542">
    <property type="entry name" value="Glycosyl_Hydrlase18_Chitinase"/>
</dbReference>
<dbReference type="SUPFAM" id="SSF51445">
    <property type="entry name" value="(Trans)glycosidases"/>
    <property type="match status" value="1"/>
</dbReference>
<name>A0AAD7L561_QUISA</name>